<reference key="2">
    <citation type="submission" date="2011-10" db="EMBL/GenBank/DDBJ databases">
        <title>The genome and transcriptome sequence of Clonorchis sinensis provide insights into the carcinogenic liver fluke.</title>
        <authorList>
            <person name="Wang X."/>
            <person name="Huang Y."/>
            <person name="Chen W."/>
            <person name="Liu H."/>
            <person name="Guo L."/>
            <person name="Chen Y."/>
            <person name="Luo F."/>
            <person name="Zhou W."/>
            <person name="Sun J."/>
            <person name="Mao Q."/>
            <person name="Liang P."/>
            <person name="Zhou C."/>
            <person name="Tian Y."/>
            <person name="Men J."/>
            <person name="Lv X."/>
            <person name="Huang L."/>
            <person name="Zhou J."/>
            <person name="Hu Y."/>
            <person name="Li R."/>
            <person name="Zhang F."/>
            <person name="Lei H."/>
            <person name="Li X."/>
            <person name="Hu X."/>
            <person name="Liang C."/>
            <person name="Xu J."/>
            <person name="Wu Z."/>
            <person name="Yu X."/>
        </authorList>
    </citation>
    <scope>NUCLEOTIDE SEQUENCE</scope>
    <source>
        <strain>Henan</strain>
    </source>
</reference>
<sequence>MIGVICGLSGELKWFRCSVSLIFMFLLDYSTIIHADKLCRCGSSRRELVETPELISKPCCLPETWKASFIIHSVLGRKRLSRVDHGVFRVRRSSNGSVEQALLVIGKSVSSPEFCHLGLSNASEISRSLCPNDKVYCLNAPFLGEPRCLTEANGYKLRSSKKTVGTQEVRQLWFIDKINHLHGNVERQIYHVSRKYGLCRLLEYHVQWGYYALPWRSCRLFVQKEQRYTPVPDLENIRQGGLATFQICLKSSLYSVVKSKSSRIMLCKTDMCTYLDFWDHSKGIPTFGISAYEQYEINYFRFGLHGLRKVKL</sequence>
<keyword evidence="2" id="KW-1185">Reference proteome</keyword>
<name>G7YEA0_CLOSI</name>
<dbReference type="AlphaFoldDB" id="G7YEA0"/>
<accession>G7YEA0</accession>
<dbReference type="Proteomes" id="UP000008909">
    <property type="component" value="Unassembled WGS sequence"/>
</dbReference>
<proteinExistence type="predicted"/>
<gene>
    <name evidence="1" type="ORF">CLF_105826</name>
</gene>
<protein>
    <submittedName>
        <fullName evidence="1">Uncharacterized protein</fullName>
    </submittedName>
</protein>
<evidence type="ECO:0000313" key="1">
    <source>
        <dbReference type="EMBL" id="GAA51283.1"/>
    </source>
</evidence>
<dbReference type="EMBL" id="DF143133">
    <property type="protein sequence ID" value="GAA51283.1"/>
    <property type="molecule type" value="Genomic_DNA"/>
</dbReference>
<reference evidence="1" key="1">
    <citation type="journal article" date="2011" name="Genome Biol.">
        <title>The draft genome of the carcinogenic human liver fluke Clonorchis sinensis.</title>
        <authorList>
            <person name="Wang X."/>
            <person name="Chen W."/>
            <person name="Huang Y."/>
            <person name="Sun J."/>
            <person name="Men J."/>
            <person name="Liu H."/>
            <person name="Luo F."/>
            <person name="Guo L."/>
            <person name="Lv X."/>
            <person name="Deng C."/>
            <person name="Zhou C."/>
            <person name="Fan Y."/>
            <person name="Li X."/>
            <person name="Huang L."/>
            <person name="Hu Y."/>
            <person name="Liang C."/>
            <person name="Hu X."/>
            <person name="Xu J."/>
            <person name="Yu X."/>
        </authorList>
    </citation>
    <scope>NUCLEOTIDE SEQUENCE [LARGE SCALE GENOMIC DNA]</scope>
    <source>
        <strain evidence="1">Henan</strain>
    </source>
</reference>
<evidence type="ECO:0000313" key="2">
    <source>
        <dbReference type="Proteomes" id="UP000008909"/>
    </source>
</evidence>
<organism evidence="1 2">
    <name type="scientific">Clonorchis sinensis</name>
    <name type="common">Chinese liver fluke</name>
    <dbReference type="NCBI Taxonomy" id="79923"/>
    <lineage>
        <taxon>Eukaryota</taxon>
        <taxon>Metazoa</taxon>
        <taxon>Spiralia</taxon>
        <taxon>Lophotrochozoa</taxon>
        <taxon>Platyhelminthes</taxon>
        <taxon>Trematoda</taxon>
        <taxon>Digenea</taxon>
        <taxon>Opisthorchiida</taxon>
        <taxon>Opisthorchiata</taxon>
        <taxon>Opisthorchiidae</taxon>
        <taxon>Clonorchis</taxon>
    </lineage>
</organism>